<dbReference type="InterPro" id="IPR027463">
    <property type="entry name" value="AcrB_DN_DC_subdom"/>
</dbReference>
<dbReference type="Gene3D" id="1.20.1640.10">
    <property type="entry name" value="Multidrug efflux transporter AcrB transmembrane domain"/>
    <property type="match status" value="2"/>
</dbReference>
<dbReference type="RefSeq" id="WP_214174144.1">
    <property type="nucleotide sequence ID" value="NZ_JAHCVK010000001.1"/>
</dbReference>
<gene>
    <name evidence="2" type="ORF">KI810_03915</name>
</gene>
<dbReference type="PRINTS" id="PR00702">
    <property type="entry name" value="ACRIFLAVINRP"/>
</dbReference>
<dbReference type="SUPFAM" id="SSF82866">
    <property type="entry name" value="Multidrug efflux transporter AcrB transmembrane domain"/>
    <property type="match status" value="2"/>
</dbReference>
<feature type="transmembrane region" description="Helical" evidence="1">
    <location>
        <begin position="357"/>
        <end position="375"/>
    </location>
</feature>
<feature type="transmembrane region" description="Helical" evidence="1">
    <location>
        <begin position="550"/>
        <end position="568"/>
    </location>
</feature>
<dbReference type="SUPFAM" id="SSF82693">
    <property type="entry name" value="Multidrug efflux transporter AcrB pore domain, PN1, PN2, PC1 and PC2 subdomains"/>
    <property type="match status" value="3"/>
</dbReference>
<evidence type="ECO:0000313" key="2">
    <source>
        <dbReference type="EMBL" id="MBT0652188.1"/>
    </source>
</evidence>
<dbReference type="InterPro" id="IPR001036">
    <property type="entry name" value="Acrflvin-R"/>
</dbReference>
<dbReference type="PANTHER" id="PTHR32063">
    <property type="match status" value="1"/>
</dbReference>
<feature type="transmembrane region" description="Helical" evidence="1">
    <location>
        <begin position="486"/>
        <end position="510"/>
    </location>
</feature>
<evidence type="ECO:0000313" key="3">
    <source>
        <dbReference type="Proteomes" id="UP000756860"/>
    </source>
</evidence>
<feature type="transmembrane region" description="Helical" evidence="1">
    <location>
        <begin position="965"/>
        <end position="984"/>
    </location>
</feature>
<dbReference type="PANTHER" id="PTHR32063:SF16">
    <property type="entry name" value="CATION EFFLUX SYSTEM (ACRB_ACRD_ACRF FAMILY)"/>
    <property type="match status" value="1"/>
</dbReference>
<dbReference type="Proteomes" id="UP000756860">
    <property type="component" value="Unassembled WGS sequence"/>
</dbReference>
<name>A0ABS5S9Y5_9BACT</name>
<dbReference type="EMBL" id="JAHCVK010000001">
    <property type="protein sequence ID" value="MBT0652188.1"/>
    <property type="molecule type" value="Genomic_DNA"/>
</dbReference>
<keyword evidence="3" id="KW-1185">Reference proteome</keyword>
<organism evidence="2 3">
    <name type="scientific">Geomobilimonas luticola</name>
    <dbReference type="NCBI Taxonomy" id="1114878"/>
    <lineage>
        <taxon>Bacteria</taxon>
        <taxon>Pseudomonadati</taxon>
        <taxon>Thermodesulfobacteriota</taxon>
        <taxon>Desulfuromonadia</taxon>
        <taxon>Geobacterales</taxon>
        <taxon>Geobacteraceae</taxon>
        <taxon>Geomobilimonas</taxon>
    </lineage>
</organism>
<reference evidence="2 3" key="1">
    <citation type="submission" date="2021-05" db="EMBL/GenBank/DDBJ databases">
        <title>The draft genome of Geobacter luticola JCM 17780.</title>
        <authorList>
            <person name="Xu Z."/>
            <person name="Masuda Y."/>
            <person name="Itoh H."/>
            <person name="Senoo K."/>
        </authorList>
    </citation>
    <scope>NUCLEOTIDE SEQUENCE [LARGE SCALE GENOMIC DNA]</scope>
    <source>
        <strain evidence="2 3">JCM 17780</strain>
    </source>
</reference>
<dbReference type="Gene3D" id="3.30.70.1320">
    <property type="entry name" value="Multidrug efflux transporter AcrB pore domain like"/>
    <property type="match status" value="1"/>
</dbReference>
<feature type="transmembrane region" description="Helical" evidence="1">
    <location>
        <begin position="935"/>
        <end position="959"/>
    </location>
</feature>
<dbReference type="SUPFAM" id="SSF82714">
    <property type="entry name" value="Multidrug efflux transporter AcrB TolC docking domain, DN and DC subdomains"/>
    <property type="match status" value="2"/>
</dbReference>
<feature type="transmembrane region" description="Helical" evidence="1">
    <location>
        <begin position="1005"/>
        <end position="1026"/>
    </location>
</feature>
<feature type="transmembrane region" description="Helical" evidence="1">
    <location>
        <begin position="382"/>
        <end position="403"/>
    </location>
</feature>
<sequence length="1079" mass="118915">MQNLGFAGRIARAFINSKLTPLIVAASLLLGVFAVKVTPREEEPQIKVPMIDIYFPLPGASPKEVEERVVKPFECKMWEIKGVEYVYSMSRPGLGVVTVRFLVGQNTEESLVKVYNQIMSSRKLLPPGAGEPLVAPKSIDDVPILTLTLWSERYDHHMLRRIAREVCDDLKKSPEVAETDIKGGLPRQVRVQLDAGRLAARQLSPLQVMSALQKGNAALQTGSMATGNRQYLVETGELLGDVDGVRRLVVGVAAGKPVYLADVATVEDGPEEPKNYVFFGLGAADRTYGSHGTYNKKTDYPAVTVSVAKRKGANATWVAEDLVKRVENLKGKVIPSDVQVTVTRNYGETARDKNNELLFHMFLAAISVTILIAVFMGWRAGAVAAIAIPVTLALTMLIFYLIGYTLNRITLFALIFSIGILVDDAIVVVENIHRYFTTTRLKPLEAAVRAVDEIGNPTVLATFAVIASILPMGFVGGLMGPYMRPIPVGASMAMLFSLLIAFIVTPYYAYRFMKGESHFDSTAEPEESRLTAFYRRVMGALLHRKPVRNGFLAGVVVLLLLSCSLIYFKLVTVKMLPFDNKNELQVIIDTPDGSTLEETARLTAELGDALRKVPEVTDFQTYAGTSAPFNFNGLVRHYYLRRGPNVADIQVNLLHKEERKEQSHDIARRIRPQLKAIADRYGARIKVAEIPPGPPVLSTLVAEVYGPDDATRSDIARQVKEIFSKTPGVVDVDWYREDDQTKYTFAVDKEKAALAGIDTAEVVKTLRIALDGEDAGLLHVPHEKEPVAINLRLPVADRSSVTSLSSIYVPGARGNVPLSELVRVTSGNEEKSLYRKNLKSVVYVTGDVAGVIEAPVYAILKMQKEIENIPLPGGYRIEQLASRQPWSEEKPGLKWDGEWHITYEVFRDLGLAFGAVMVLIYILVVAWFKDFTTPLVIMAPIPLTLIGILPGHAVMGAFFTATSMIGFIALAGIIVRNSIILIDFAEMKRREGMALDEAIIEAGAVRFRPMLLTAAAVVVGSFVIVFDPIFQGLALAMMCGEIASTALSRITIPVLYFMVQSWKERHQRVVKEKDKSLTP</sequence>
<proteinExistence type="predicted"/>
<protein>
    <submittedName>
        <fullName evidence="2">Efflux RND transporter permease subunit</fullName>
    </submittedName>
</protein>
<feature type="transmembrane region" description="Helical" evidence="1">
    <location>
        <begin position="909"/>
        <end position="928"/>
    </location>
</feature>
<feature type="transmembrane region" description="Helical" evidence="1">
    <location>
        <begin position="409"/>
        <end position="432"/>
    </location>
</feature>
<accession>A0ABS5S9Y5</accession>
<comment type="caution">
    <text evidence="2">The sequence shown here is derived from an EMBL/GenBank/DDBJ whole genome shotgun (WGS) entry which is preliminary data.</text>
</comment>
<dbReference type="Gene3D" id="3.30.2090.10">
    <property type="entry name" value="Multidrug efflux transporter AcrB TolC docking domain, DN and DC subdomains"/>
    <property type="match status" value="2"/>
</dbReference>
<feature type="transmembrane region" description="Helical" evidence="1">
    <location>
        <begin position="459"/>
        <end position="480"/>
    </location>
</feature>
<keyword evidence="1" id="KW-1133">Transmembrane helix</keyword>
<dbReference type="Pfam" id="PF00873">
    <property type="entry name" value="ACR_tran"/>
    <property type="match status" value="1"/>
</dbReference>
<dbReference type="Gene3D" id="3.30.70.1440">
    <property type="entry name" value="Multidrug efflux transporter AcrB pore domain"/>
    <property type="match status" value="1"/>
</dbReference>
<evidence type="ECO:0000256" key="1">
    <source>
        <dbReference type="SAM" id="Phobius"/>
    </source>
</evidence>
<dbReference type="Gene3D" id="3.30.70.1430">
    <property type="entry name" value="Multidrug efflux transporter AcrB pore domain"/>
    <property type="match status" value="2"/>
</dbReference>
<feature type="transmembrane region" description="Helical" evidence="1">
    <location>
        <begin position="1032"/>
        <end position="1059"/>
    </location>
</feature>
<keyword evidence="1" id="KW-0472">Membrane</keyword>
<keyword evidence="1" id="KW-0812">Transmembrane</keyword>